<comment type="subcellular location">
    <subcellularLocation>
        <location evidence="2">Secreted</location>
    </subcellularLocation>
</comment>
<feature type="chain" id="PRO_5045713278" evidence="12">
    <location>
        <begin position="18"/>
        <end position="174"/>
    </location>
</feature>
<evidence type="ECO:0000256" key="2">
    <source>
        <dbReference type="ARBA" id="ARBA00004613"/>
    </source>
</evidence>
<keyword evidence="3" id="KW-0964">Secreted</keyword>
<feature type="signal peptide" evidence="12">
    <location>
        <begin position="1"/>
        <end position="17"/>
    </location>
</feature>
<evidence type="ECO:0000256" key="8">
    <source>
        <dbReference type="ARBA" id="ARBA00023033"/>
    </source>
</evidence>
<keyword evidence="7" id="KW-0186">Copper</keyword>
<keyword evidence="10" id="KW-0325">Glycoprotein</keyword>
<evidence type="ECO:0000256" key="1">
    <source>
        <dbReference type="ARBA" id="ARBA00001973"/>
    </source>
</evidence>
<dbReference type="Pfam" id="PF22810">
    <property type="entry name" value="LPMO_AA14"/>
    <property type="match status" value="1"/>
</dbReference>
<evidence type="ECO:0000256" key="4">
    <source>
        <dbReference type="ARBA" id="ARBA00022723"/>
    </source>
</evidence>
<keyword evidence="8" id="KW-0503">Monooxygenase</keyword>
<evidence type="ECO:0000313" key="14">
    <source>
        <dbReference type="Proteomes" id="UP001556367"/>
    </source>
</evidence>
<protein>
    <submittedName>
        <fullName evidence="13">Uncharacterized protein</fullName>
    </submittedName>
</protein>
<sequence>MRLAILLPLVLSVFVKAHIAAWHLGMYCLGGTSGTDDPNSSAPVTPLYQLTKRDWWFHHVNRCDEFPPAPGVFLDLPAGGSFTVEMAGNRGQTTLSFNGRFASDWPDGQNHPDNWNVPTCITSPNLHTQNETMAAGSAFAISYVSELSQVTEENLAVFTVKAQYADVQSSWERD</sequence>
<comment type="similarity">
    <text evidence="11">Belongs to the polysaccharide monooxygenase AA14 family.</text>
</comment>
<keyword evidence="9" id="KW-1015">Disulfide bond</keyword>
<evidence type="ECO:0000256" key="3">
    <source>
        <dbReference type="ARBA" id="ARBA00022525"/>
    </source>
</evidence>
<evidence type="ECO:0000313" key="13">
    <source>
        <dbReference type="EMBL" id="KAL0958757.1"/>
    </source>
</evidence>
<evidence type="ECO:0000256" key="9">
    <source>
        <dbReference type="ARBA" id="ARBA00023157"/>
    </source>
</evidence>
<keyword evidence="14" id="KW-1185">Reference proteome</keyword>
<dbReference type="InterPro" id="IPR054497">
    <property type="entry name" value="LPMO_AA14"/>
</dbReference>
<evidence type="ECO:0000256" key="6">
    <source>
        <dbReference type="ARBA" id="ARBA00023002"/>
    </source>
</evidence>
<comment type="caution">
    <text evidence="13">The sequence shown here is derived from an EMBL/GenBank/DDBJ whole genome shotgun (WGS) entry which is preliminary data.</text>
</comment>
<keyword evidence="5 12" id="KW-0732">Signal</keyword>
<dbReference type="EMBL" id="JASNQZ010000003">
    <property type="protein sequence ID" value="KAL0958757.1"/>
    <property type="molecule type" value="Genomic_DNA"/>
</dbReference>
<keyword evidence="6" id="KW-0560">Oxidoreductase</keyword>
<evidence type="ECO:0000256" key="7">
    <source>
        <dbReference type="ARBA" id="ARBA00023008"/>
    </source>
</evidence>
<evidence type="ECO:0000256" key="12">
    <source>
        <dbReference type="SAM" id="SignalP"/>
    </source>
</evidence>
<organism evidence="13 14">
    <name type="scientific">Hohenbuehelia grisea</name>
    <dbReference type="NCBI Taxonomy" id="104357"/>
    <lineage>
        <taxon>Eukaryota</taxon>
        <taxon>Fungi</taxon>
        <taxon>Dikarya</taxon>
        <taxon>Basidiomycota</taxon>
        <taxon>Agaricomycotina</taxon>
        <taxon>Agaricomycetes</taxon>
        <taxon>Agaricomycetidae</taxon>
        <taxon>Agaricales</taxon>
        <taxon>Pleurotineae</taxon>
        <taxon>Pleurotaceae</taxon>
        <taxon>Hohenbuehelia</taxon>
    </lineage>
</organism>
<reference evidence="14" key="1">
    <citation type="submission" date="2024-06" db="EMBL/GenBank/DDBJ databases">
        <title>Multi-omics analyses provide insights into the biosynthesis of the anticancer antibiotic pleurotin in Hohenbuehelia grisea.</title>
        <authorList>
            <person name="Weaver J.A."/>
            <person name="Alberti F."/>
        </authorList>
    </citation>
    <scope>NUCLEOTIDE SEQUENCE [LARGE SCALE GENOMIC DNA]</scope>
    <source>
        <strain evidence="14">T-177</strain>
    </source>
</reference>
<evidence type="ECO:0000256" key="11">
    <source>
        <dbReference type="ARBA" id="ARBA00046340"/>
    </source>
</evidence>
<accession>A0ABR3JUG5</accession>
<dbReference type="Proteomes" id="UP001556367">
    <property type="component" value="Unassembled WGS sequence"/>
</dbReference>
<gene>
    <name evidence="13" type="ORF">HGRIS_014079</name>
</gene>
<keyword evidence="4" id="KW-0479">Metal-binding</keyword>
<proteinExistence type="inferred from homology"/>
<comment type="cofactor">
    <cofactor evidence="1">
        <name>Cu(2+)</name>
        <dbReference type="ChEBI" id="CHEBI:29036"/>
    </cofactor>
</comment>
<name>A0ABR3JUG5_9AGAR</name>
<evidence type="ECO:0000256" key="5">
    <source>
        <dbReference type="ARBA" id="ARBA00022729"/>
    </source>
</evidence>
<evidence type="ECO:0000256" key="10">
    <source>
        <dbReference type="ARBA" id="ARBA00023180"/>
    </source>
</evidence>